<keyword evidence="1" id="KW-1133">Transmembrane helix</keyword>
<dbReference type="EMBL" id="JH658824">
    <property type="protein sequence ID" value="EXL81450.1"/>
    <property type="molecule type" value="Genomic_DNA"/>
</dbReference>
<dbReference type="AlphaFoldDB" id="X0IC22"/>
<organism evidence="2">
    <name type="scientific">Fusarium oxysporum f. sp. conglutinans race 2 54008</name>
    <dbReference type="NCBI Taxonomy" id="1089457"/>
    <lineage>
        <taxon>Eukaryota</taxon>
        <taxon>Fungi</taxon>
        <taxon>Dikarya</taxon>
        <taxon>Ascomycota</taxon>
        <taxon>Pezizomycotina</taxon>
        <taxon>Sordariomycetes</taxon>
        <taxon>Hypocreomycetidae</taxon>
        <taxon>Hypocreales</taxon>
        <taxon>Nectriaceae</taxon>
        <taxon>Fusarium</taxon>
        <taxon>Fusarium oxysporum species complex</taxon>
    </lineage>
</organism>
<sequence length="55" mass="6278">MSCKLTVDSRSFEALKTWPMRKARRARARLLNVLYLPMPFLAIFLHPTATVSIAS</sequence>
<dbReference type="Proteomes" id="UP000030676">
    <property type="component" value="Unassembled WGS sequence"/>
</dbReference>
<reference evidence="2" key="2">
    <citation type="submission" date="2012-05" db="EMBL/GenBank/DDBJ databases">
        <title>The Genome Annotation of Fusarium oxysporum PHW808.</title>
        <authorList>
            <consortium name="The Broad Institute Genomics Platform"/>
            <person name="Ma L.-J."/>
            <person name="Corby-Kistler H."/>
            <person name="Broz K."/>
            <person name="Gale L.R."/>
            <person name="Jonkers W."/>
            <person name="O'Donnell K."/>
            <person name="Ploetz R."/>
            <person name="Steinberg C."/>
            <person name="Schwartz D.C."/>
            <person name="VanEtten H."/>
            <person name="Zhou S."/>
            <person name="Young S.K."/>
            <person name="Zeng Q."/>
            <person name="Gargeya S."/>
            <person name="Fitzgerald M."/>
            <person name="Abouelleil A."/>
            <person name="Alvarado L."/>
            <person name="Chapman S.B."/>
            <person name="Gainer-Dewar J."/>
            <person name="Goldberg J."/>
            <person name="Griggs A."/>
            <person name="Gujja S."/>
            <person name="Hansen M."/>
            <person name="Howarth C."/>
            <person name="Imamovic A."/>
            <person name="Ireland A."/>
            <person name="Larimer J."/>
            <person name="McCowan C."/>
            <person name="Murphy C."/>
            <person name="Pearson M."/>
            <person name="Poon T.W."/>
            <person name="Priest M."/>
            <person name="Roberts A."/>
            <person name="Saif S."/>
            <person name="Shea T."/>
            <person name="Sykes S."/>
            <person name="Wortman J."/>
            <person name="Nusbaum C."/>
            <person name="Birren B."/>
        </authorList>
    </citation>
    <scope>NUCLEOTIDE SEQUENCE</scope>
    <source>
        <strain evidence="2">54008</strain>
    </source>
</reference>
<keyword evidence="1" id="KW-0812">Transmembrane</keyword>
<evidence type="ECO:0000313" key="2">
    <source>
        <dbReference type="EMBL" id="EXL81450.1"/>
    </source>
</evidence>
<accession>X0IC22</accession>
<proteinExistence type="predicted"/>
<protein>
    <submittedName>
        <fullName evidence="2">Uncharacterized protein</fullName>
    </submittedName>
</protein>
<name>X0IC22_FUSOX</name>
<evidence type="ECO:0000256" key="1">
    <source>
        <dbReference type="SAM" id="Phobius"/>
    </source>
</evidence>
<reference evidence="2" key="1">
    <citation type="submission" date="2011-11" db="EMBL/GenBank/DDBJ databases">
        <title>The Genome Sequence of Fusarium oxysporum PHW808.</title>
        <authorList>
            <consortium name="The Broad Institute Genome Sequencing Platform"/>
            <person name="Ma L.-J."/>
            <person name="Gale L.R."/>
            <person name="Schwartz D.C."/>
            <person name="Zhou S."/>
            <person name="Corby-Kistler H."/>
            <person name="Young S.K."/>
            <person name="Zeng Q."/>
            <person name="Gargeya S."/>
            <person name="Fitzgerald M."/>
            <person name="Haas B."/>
            <person name="Abouelleil A."/>
            <person name="Alvarado L."/>
            <person name="Arachchi H.M."/>
            <person name="Berlin A."/>
            <person name="Brown A."/>
            <person name="Chapman S.B."/>
            <person name="Chen Z."/>
            <person name="Dunbar C."/>
            <person name="Freedman E."/>
            <person name="Gearin G."/>
            <person name="Goldberg J."/>
            <person name="Griggs A."/>
            <person name="Gujja S."/>
            <person name="Heiman D."/>
            <person name="Howarth C."/>
            <person name="Larson L."/>
            <person name="Lui A."/>
            <person name="MacDonald P.J.P."/>
            <person name="Montmayeur A."/>
            <person name="Murphy C."/>
            <person name="Neiman D."/>
            <person name="Pearson M."/>
            <person name="Priest M."/>
            <person name="Roberts A."/>
            <person name="Saif S."/>
            <person name="Shea T."/>
            <person name="Shenoy N."/>
            <person name="Sisk P."/>
            <person name="Stolte C."/>
            <person name="Sykes S."/>
            <person name="Wortman J."/>
            <person name="Nusbaum C."/>
            <person name="Birren B."/>
        </authorList>
    </citation>
    <scope>NUCLEOTIDE SEQUENCE [LARGE SCALE GENOMIC DNA]</scope>
    <source>
        <strain evidence="2">54008</strain>
    </source>
</reference>
<dbReference type="HOGENOM" id="CLU_3032456_0_0_1"/>
<keyword evidence="1" id="KW-0472">Membrane</keyword>
<gene>
    <name evidence="2" type="ORF">FOPG_05448</name>
</gene>
<feature type="transmembrane region" description="Helical" evidence="1">
    <location>
        <begin position="30"/>
        <end position="49"/>
    </location>
</feature>